<gene>
    <name evidence="2" type="ORF">LDJ79_02815</name>
</gene>
<feature type="transmembrane region" description="Helical" evidence="1">
    <location>
        <begin position="83"/>
        <end position="103"/>
    </location>
</feature>
<keyword evidence="3" id="KW-1185">Reference proteome</keyword>
<dbReference type="Proteomes" id="UP001199044">
    <property type="component" value="Unassembled WGS sequence"/>
</dbReference>
<accession>A0ABS7YH72</accession>
<feature type="transmembrane region" description="Helical" evidence="1">
    <location>
        <begin position="22"/>
        <end position="40"/>
    </location>
</feature>
<organism evidence="2 3">
    <name type="scientific">Vibrio tritonius</name>
    <dbReference type="NCBI Taxonomy" id="1435069"/>
    <lineage>
        <taxon>Bacteria</taxon>
        <taxon>Pseudomonadati</taxon>
        <taxon>Pseudomonadota</taxon>
        <taxon>Gammaproteobacteria</taxon>
        <taxon>Vibrionales</taxon>
        <taxon>Vibrionaceae</taxon>
        <taxon>Vibrio</taxon>
    </lineage>
</organism>
<dbReference type="RefSeq" id="WP_225249497.1">
    <property type="nucleotide sequence ID" value="NZ_JAIWIU010000015.1"/>
</dbReference>
<feature type="transmembrane region" description="Helical" evidence="1">
    <location>
        <begin position="52"/>
        <end position="71"/>
    </location>
</feature>
<evidence type="ECO:0000256" key="1">
    <source>
        <dbReference type="SAM" id="Phobius"/>
    </source>
</evidence>
<name>A0ABS7YH72_9VIBR</name>
<dbReference type="EMBL" id="JAIWIU010000015">
    <property type="protein sequence ID" value="MCA2015025.1"/>
    <property type="molecule type" value="Genomic_DNA"/>
</dbReference>
<keyword evidence="1" id="KW-0472">Membrane</keyword>
<proteinExistence type="predicted"/>
<sequence>MINQTNQNLQVSDEKIEEYSKLLSRSSFIAFLATYAYMEFFLNMRNSLVDSLLFVIMGTILNTFCLLPAFVNLRTKWPHLSVLWSICDISITVVVTAAVYYLCFSEELSLIKLLM</sequence>
<evidence type="ECO:0000313" key="3">
    <source>
        <dbReference type="Proteomes" id="UP001199044"/>
    </source>
</evidence>
<comment type="caution">
    <text evidence="2">The sequence shown here is derived from an EMBL/GenBank/DDBJ whole genome shotgun (WGS) entry which is preliminary data.</text>
</comment>
<keyword evidence="1" id="KW-1133">Transmembrane helix</keyword>
<keyword evidence="1" id="KW-0812">Transmembrane</keyword>
<reference evidence="3" key="1">
    <citation type="submission" date="2023-07" db="EMBL/GenBank/DDBJ databases">
        <title>Molecular identification of indigenous halophilic bacteria isolated from red sea cost, biodegradation of synthetic dyes and assessment of degraded metabolite toxicity.</title>
        <authorList>
            <person name="Chaieb K."/>
            <person name="Altayb H.N."/>
        </authorList>
    </citation>
    <scope>NUCLEOTIDE SEQUENCE [LARGE SCALE GENOMIC DNA]</scope>
    <source>
        <strain evidence="3">K20</strain>
    </source>
</reference>
<evidence type="ECO:0000313" key="2">
    <source>
        <dbReference type="EMBL" id="MCA2015025.1"/>
    </source>
</evidence>
<protein>
    <submittedName>
        <fullName evidence="2">Uncharacterized protein</fullName>
    </submittedName>
</protein>